<proteinExistence type="predicted"/>
<evidence type="ECO:0000313" key="3">
    <source>
        <dbReference type="Proteomes" id="UP001166571"/>
    </source>
</evidence>
<feature type="region of interest" description="Disordered" evidence="1">
    <location>
        <begin position="1"/>
        <end position="28"/>
    </location>
</feature>
<dbReference type="Proteomes" id="UP001166571">
    <property type="component" value="Unassembled WGS sequence"/>
</dbReference>
<dbReference type="EMBL" id="JAILXK010000002">
    <property type="protein sequence ID" value="MBY4637886.1"/>
    <property type="molecule type" value="Genomic_DNA"/>
</dbReference>
<evidence type="ECO:0000256" key="1">
    <source>
        <dbReference type="SAM" id="MobiDB-lite"/>
    </source>
</evidence>
<sequence length="248" mass="25833">MSTPVIAPAPPLPPLTEFDRGGGGLAPPVAEERRRRWAVDGWAFLRPDSVNASDNLVAGGQLGGSQVGVRASYALEKEGRLRAYTRATIAVARPRQRELAVGVSHAPVAGIPVAVAVERRIALGSEGRDAFAVVVAGGVNDMRLPARLRLESYGQGGIVGARRRDGFADGAVVVDRPVASVRKSSIRAGAIVAGAVQPGVSRFDVGPRLTIDLPTVGRGSRVALDWRFRVAGDARPGSGAALTIASHF</sequence>
<organism evidence="2 3">
    <name type="scientific">Sphingopyxis jiangsuensis</name>
    <dbReference type="NCBI Taxonomy" id="2871171"/>
    <lineage>
        <taxon>Bacteria</taxon>
        <taxon>Pseudomonadati</taxon>
        <taxon>Pseudomonadota</taxon>
        <taxon>Alphaproteobacteria</taxon>
        <taxon>Sphingomonadales</taxon>
        <taxon>Sphingomonadaceae</taxon>
        <taxon>Sphingopyxis</taxon>
    </lineage>
</organism>
<name>A0ABS7MFT1_9SPHN</name>
<dbReference type="RefSeq" id="WP_222136999.1">
    <property type="nucleotide sequence ID" value="NZ_JAILXK010000002.1"/>
</dbReference>
<evidence type="ECO:0000313" key="2">
    <source>
        <dbReference type="EMBL" id="MBY4637886.1"/>
    </source>
</evidence>
<reference evidence="2" key="1">
    <citation type="submission" date="2021-08" db="EMBL/GenBank/DDBJ databases">
        <title>Sphingopyxis panaciterrulae sp. nov., isolated from the surface water of the Yellow Sea.</title>
        <authorList>
            <person name="Gao Z."/>
            <person name="Zhang D."/>
            <person name="Zhang A."/>
        </authorList>
    </citation>
    <scope>NUCLEOTIDE SEQUENCE</scope>
    <source>
        <strain evidence="2">XHP0097</strain>
    </source>
</reference>
<protein>
    <submittedName>
        <fullName evidence="2">Uncharacterized protein</fullName>
    </submittedName>
</protein>
<accession>A0ABS7MFT1</accession>
<comment type="caution">
    <text evidence="2">The sequence shown here is derived from an EMBL/GenBank/DDBJ whole genome shotgun (WGS) entry which is preliminary data.</text>
</comment>
<gene>
    <name evidence="2" type="ORF">K5P26_12125</name>
</gene>
<keyword evidence="3" id="KW-1185">Reference proteome</keyword>